<gene>
    <name evidence="2" type="ORF">SAMN02745193_01577</name>
</gene>
<sequence length="97" mass="10322">MKTRLPCAAALAVSFAALPVGPTGARMPADPMGLPGLYGGSHVCENGALPEITRRIAEYTPGNRFCMIWVGKTQPMFNISVAEETTHRLPLLSMPAP</sequence>
<keyword evidence="3" id="KW-1185">Reference proteome</keyword>
<dbReference type="RefSeq" id="WP_072674112.1">
    <property type="nucleotide sequence ID" value="NZ_FRDF01000008.1"/>
</dbReference>
<evidence type="ECO:0000313" key="3">
    <source>
        <dbReference type="Proteomes" id="UP000184391"/>
    </source>
</evidence>
<evidence type="ECO:0000256" key="1">
    <source>
        <dbReference type="SAM" id="SignalP"/>
    </source>
</evidence>
<reference evidence="3" key="1">
    <citation type="submission" date="2016-12" db="EMBL/GenBank/DDBJ databases">
        <authorList>
            <person name="Varghese N."/>
            <person name="Submissions S."/>
        </authorList>
    </citation>
    <scope>NUCLEOTIDE SEQUENCE [LARGE SCALE GENOMIC DNA]</scope>
    <source>
        <strain evidence="3">DSM 11032</strain>
    </source>
</reference>
<dbReference type="STRING" id="198312.SAMN02745193_01577"/>
<feature type="signal peptide" evidence="1">
    <location>
        <begin position="1"/>
        <end position="25"/>
    </location>
</feature>
<keyword evidence="1" id="KW-0732">Signal</keyword>
<dbReference type="EMBL" id="FRDF01000008">
    <property type="protein sequence ID" value="SHN57118.1"/>
    <property type="molecule type" value="Genomic_DNA"/>
</dbReference>
<dbReference type="AlphaFoldDB" id="A0A1M7SF48"/>
<dbReference type="Proteomes" id="UP000184391">
    <property type="component" value="Unassembled WGS sequence"/>
</dbReference>
<protein>
    <recommendedName>
        <fullName evidence="4">Beta-lactamase</fullName>
    </recommendedName>
</protein>
<evidence type="ECO:0008006" key="4">
    <source>
        <dbReference type="Google" id="ProtNLM"/>
    </source>
</evidence>
<proteinExistence type="predicted"/>
<evidence type="ECO:0000313" key="2">
    <source>
        <dbReference type="EMBL" id="SHN57118.1"/>
    </source>
</evidence>
<dbReference type="OrthoDB" id="7391536at2"/>
<name>A0A1M7SF48_9SPHN</name>
<organism evidence="2 3">
    <name type="scientific">Erythrobacter sanguineus</name>
    <dbReference type="NCBI Taxonomy" id="198312"/>
    <lineage>
        <taxon>Bacteria</taxon>
        <taxon>Pseudomonadati</taxon>
        <taxon>Pseudomonadota</taxon>
        <taxon>Alphaproteobacteria</taxon>
        <taxon>Sphingomonadales</taxon>
        <taxon>Erythrobacteraceae</taxon>
        <taxon>Erythrobacter/Porphyrobacter group</taxon>
        <taxon>Erythrobacter</taxon>
    </lineage>
</organism>
<accession>A0A1M7SF48</accession>
<feature type="chain" id="PRO_5012862074" description="Beta-lactamase" evidence="1">
    <location>
        <begin position="26"/>
        <end position="97"/>
    </location>
</feature>